<evidence type="ECO:0000313" key="2">
    <source>
        <dbReference type="EMBL" id="SHG03992.1"/>
    </source>
</evidence>
<reference evidence="2" key="2">
    <citation type="submission" date="2016-11" db="EMBL/GenBank/DDBJ databases">
        <authorList>
            <person name="Varghese N."/>
            <person name="Submissions S."/>
        </authorList>
    </citation>
    <scope>NUCLEOTIDE SEQUENCE</scope>
    <source>
        <strain evidence="2">DSM 4029</strain>
    </source>
</reference>
<dbReference type="CDD" id="cd00865">
    <property type="entry name" value="PEBP_bact_arch"/>
    <property type="match status" value="1"/>
</dbReference>
<dbReference type="GO" id="GO:0004860">
    <property type="term" value="F:protein kinase inhibitor activity"/>
    <property type="evidence" value="ECO:0007669"/>
    <property type="project" value="UniProtKB-KW"/>
</dbReference>
<name>A0AAQ1RVT8_9FIRM</name>
<dbReference type="SUPFAM" id="SSF49777">
    <property type="entry name" value="PEBP-like"/>
    <property type="match status" value="1"/>
</dbReference>
<proteinExistence type="predicted"/>
<evidence type="ECO:0000313" key="4">
    <source>
        <dbReference type="Proteomes" id="UP000474718"/>
    </source>
</evidence>
<dbReference type="InterPro" id="IPR005247">
    <property type="entry name" value="YbhB_YbcL/LppC-like"/>
</dbReference>
<keyword evidence="4" id="KW-1185">Reference proteome</keyword>
<dbReference type="EMBL" id="FQVY01000002">
    <property type="protein sequence ID" value="SHG03992.1"/>
    <property type="molecule type" value="Genomic_DNA"/>
</dbReference>
<dbReference type="NCBIfam" id="TIGR00481">
    <property type="entry name" value="YbhB/YbcL family Raf kinase inhibitor-like protein"/>
    <property type="match status" value="1"/>
</dbReference>
<protein>
    <submittedName>
        <fullName evidence="1">YbhB/YbcL family Raf kinase inhibitor-like protein</fullName>
    </submittedName>
</protein>
<dbReference type="AlphaFoldDB" id="A0AAQ1RVT8"/>
<dbReference type="InterPro" id="IPR036610">
    <property type="entry name" value="PEBP-like_sf"/>
</dbReference>
<evidence type="ECO:0000313" key="1">
    <source>
        <dbReference type="EMBL" id="MZL70623.1"/>
    </source>
</evidence>
<comment type="caution">
    <text evidence="2">The sequence shown here is derived from an EMBL/GenBank/DDBJ whole genome shotgun (WGS) entry which is preliminary data.</text>
</comment>
<dbReference type="EMBL" id="WWVX01000009">
    <property type="protein sequence ID" value="MZL70623.1"/>
    <property type="molecule type" value="Genomic_DNA"/>
</dbReference>
<dbReference type="Proteomes" id="UP000184089">
    <property type="component" value="Unassembled WGS sequence"/>
</dbReference>
<dbReference type="Gene3D" id="3.90.280.10">
    <property type="entry name" value="PEBP-like"/>
    <property type="match status" value="1"/>
</dbReference>
<dbReference type="InterPro" id="IPR008914">
    <property type="entry name" value="PEBP"/>
</dbReference>
<evidence type="ECO:0000313" key="3">
    <source>
        <dbReference type="Proteomes" id="UP000184089"/>
    </source>
</evidence>
<keyword evidence="1" id="KW-0649">Protein kinase inhibitor</keyword>
<reference evidence="3" key="1">
    <citation type="submission" date="2016-11" db="EMBL/GenBank/DDBJ databases">
        <authorList>
            <person name="Jaros S."/>
            <person name="Januszkiewicz K."/>
            <person name="Wedrychowicz H."/>
        </authorList>
    </citation>
    <scope>NUCLEOTIDE SEQUENCE [LARGE SCALE GENOMIC DNA]</scope>
    <source>
        <strain evidence="3">DSM 4029</strain>
    </source>
</reference>
<accession>A0AAQ1RVT8</accession>
<dbReference type="Proteomes" id="UP000474718">
    <property type="component" value="Unassembled WGS sequence"/>
</dbReference>
<reference evidence="1 4" key="3">
    <citation type="journal article" date="2019" name="Nat. Med.">
        <title>A library of human gut bacterial isolates paired with longitudinal multiomics data enables mechanistic microbiome research.</title>
        <authorList>
            <person name="Poyet M."/>
            <person name="Groussin M."/>
            <person name="Gibbons S.M."/>
            <person name="Avila-Pacheco J."/>
            <person name="Jiang X."/>
            <person name="Kearney S.M."/>
            <person name="Perrotta A.R."/>
            <person name="Berdy B."/>
            <person name="Zhao S."/>
            <person name="Lieberman T.D."/>
            <person name="Swanson P.K."/>
            <person name="Smith M."/>
            <person name="Roesemann S."/>
            <person name="Alexander J.E."/>
            <person name="Rich S.A."/>
            <person name="Livny J."/>
            <person name="Vlamakis H."/>
            <person name="Clish C."/>
            <person name="Bullock K."/>
            <person name="Deik A."/>
            <person name="Scott J."/>
            <person name="Pierce K.A."/>
            <person name="Xavier R.J."/>
            <person name="Alm E.J."/>
        </authorList>
    </citation>
    <scope>NUCLEOTIDE SEQUENCE [LARGE SCALE GENOMIC DNA]</scope>
    <source>
        <strain evidence="1 4">BIOML-A2</strain>
    </source>
</reference>
<gene>
    <name evidence="1" type="ORF">GT747_12770</name>
    <name evidence="2" type="ORF">SAMN05444424_1246</name>
</gene>
<dbReference type="RefSeq" id="WP_044992872.1">
    <property type="nucleotide sequence ID" value="NZ_FQVY01000002.1"/>
</dbReference>
<sequence>MYVISSGVVEGVIADRFGKRGEQFGPGEVPTYSLPLQICEPPQGTQSYALVLEDRDAFAVTPGFSWIHWTAANLQRDFLEENESVSARDFVQGVNSWISESLPLEDCIGYGGMAPPDCPHQYELRVYALDCLLPLEQGFLYGELYRAMEGHLLDSCVLKGWYRA</sequence>
<dbReference type="Pfam" id="PF01161">
    <property type="entry name" value="PBP"/>
    <property type="match status" value="1"/>
</dbReference>
<organism evidence="2 3">
    <name type="scientific">Bittarella massiliensis</name>
    <name type="common">ex Durand et al. 2017</name>
    <dbReference type="NCBI Taxonomy" id="1720313"/>
    <lineage>
        <taxon>Bacteria</taxon>
        <taxon>Bacillati</taxon>
        <taxon>Bacillota</taxon>
        <taxon>Clostridia</taxon>
        <taxon>Eubacteriales</taxon>
        <taxon>Oscillospiraceae</taxon>
        <taxon>Bittarella (ex Durand et al. 2017)</taxon>
    </lineage>
</organism>